<evidence type="ECO:0000259" key="5">
    <source>
        <dbReference type="Pfam" id="PF00151"/>
    </source>
</evidence>
<reference evidence="6" key="1">
    <citation type="submission" date="2022-03" db="EMBL/GenBank/DDBJ databases">
        <authorList>
            <person name="Tunstrom K."/>
        </authorList>
    </citation>
    <scope>NUCLEOTIDE SEQUENCE</scope>
</reference>
<proteinExistence type="inferred from homology"/>
<keyword evidence="3" id="KW-0964">Secreted</keyword>
<name>A0AAU9UTZ9_EUPED</name>
<organism evidence="6 7">
    <name type="scientific">Euphydryas editha</name>
    <name type="common">Edith's checkerspot</name>
    <dbReference type="NCBI Taxonomy" id="104508"/>
    <lineage>
        <taxon>Eukaryota</taxon>
        <taxon>Metazoa</taxon>
        <taxon>Ecdysozoa</taxon>
        <taxon>Arthropoda</taxon>
        <taxon>Hexapoda</taxon>
        <taxon>Insecta</taxon>
        <taxon>Pterygota</taxon>
        <taxon>Neoptera</taxon>
        <taxon>Endopterygota</taxon>
        <taxon>Lepidoptera</taxon>
        <taxon>Glossata</taxon>
        <taxon>Ditrysia</taxon>
        <taxon>Papilionoidea</taxon>
        <taxon>Nymphalidae</taxon>
        <taxon>Nymphalinae</taxon>
        <taxon>Euphydryas</taxon>
    </lineage>
</organism>
<dbReference type="AlphaFoldDB" id="A0AAU9UTZ9"/>
<dbReference type="PANTHER" id="PTHR11610:SF169">
    <property type="entry name" value="GH15759P-RELATED"/>
    <property type="match status" value="1"/>
</dbReference>
<dbReference type="InterPro" id="IPR013818">
    <property type="entry name" value="Lipase"/>
</dbReference>
<dbReference type="Proteomes" id="UP001153954">
    <property type="component" value="Unassembled WGS sequence"/>
</dbReference>
<evidence type="ECO:0000256" key="2">
    <source>
        <dbReference type="ARBA" id="ARBA00010701"/>
    </source>
</evidence>
<dbReference type="InterPro" id="IPR029058">
    <property type="entry name" value="AB_hydrolase_fold"/>
</dbReference>
<dbReference type="PANTHER" id="PTHR11610">
    <property type="entry name" value="LIPASE"/>
    <property type="match status" value="1"/>
</dbReference>
<dbReference type="EMBL" id="CAKOGL010000023">
    <property type="protein sequence ID" value="CAH2101478.1"/>
    <property type="molecule type" value="Genomic_DNA"/>
</dbReference>
<feature type="domain" description="Lipase" evidence="5">
    <location>
        <begin position="11"/>
        <end position="163"/>
    </location>
</feature>
<dbReference type="GO" id="GO:0016298">
    <property type="term" value="F:lipase activity"/>
    <property type="evidence" value="ECO:0007669"/>
    <property type="project" value="InterPro"/>
</dbReference>
<dbReference type="PRINTS" id="PR00821">
    <property type="entry name" value="TAGLIPASE"/>
</dbReference>
<evidence type="ECO:0000313" key="6">
    <source>
        <dbReference type="EMBL" id="CAH2101478.1"/>
    </source>
</evidence>
<dbReference type="GO" id="GO:0005615">
    <property type="term" value="C:extracellular space"/>
    <property type="evidence" value="ECO:0007669"/>
    <property type="project" value="TreeGrafter"/>
</dbReference>
<evidence type="ECO:0000256" key="3">
    <source>
        <dbReference type="ARBA" id="ARBA00022525"/>
    </source>
</evidence>
<comment type="caution">
    <text evidence="6">The sequence shown here is derived from an EMBL/GenBank/DDBJ whole genome shotgun (WGS) entry which is preliminary data.</text>
</comment>
<dbReference type="SUPFAM" id="SSF53474">
    <property type="entry name" value="alpha/beta-Hydrolases"/>
    <property type="match status" value="1"/>
</dbReference>
<dbReference type="GO" id="GO:0016042">
    <property type="term" value="P:lipid catabolic process"/>
    <property type="evidence" value="ECO:0007669"/>
    <property type="project" value="TreeGrafter"/>
</dbReference>
<evidence type="ECO:0000313" key="7">
    <source>
        <dbReference type="Proteomes" id="UP001153954"/>
    </source>
</evidence>
<evidence type="ECO:0000256" key="1">
    <source>
        <dbReference type="ARBA" id="ARBA00004613"/>
    </source>
</evidence>
<dbReference type="Gene3D" id="3.40.50.1820">
    <property type="entry name" value="alpha/beta hydrolase"/>
    <property type="match status" value="1"/>
</dbReference>
<sequence>MTHARRRGLKLSKTHLIGHSLGAQAAGVAGSSIKSGRVSRITGLDPALPLFNKLPLEQRLDPSDAEFVDAIHTDAGIFGFPEQVGHVDFYPNGGISPQPGCELEVVIPQQQILPKFFCSHWRSYMFYSESVLRPASFVSSRCESWREFSRGYCSKEDITHMGFGVDLK</sequence>
<gene>
    <name evidence="6" type="ORF">EEDITHA_LOCUS16232</name>
</gene>
<keyword evidence="7" id="KW-1185">Reference proteome</keyword>
<dbReference type="InterPro" id="IPR000734">
    <property type="entry name" value="TAG_lipase"/>
</dbReference>
<protein>
    <recommendedName>
        <fullName evidence="5">Lipase domain-containing protein</fullName>
    </recommendedName>
</protein>
<accession>A0AAU9UTZ9</accession>
<evidence type="ECO:0000256" key="4">
    <source>
        <dbReference type="RuleBase" id="RU004262"/>
    </source>
</evidence>
<comment type="similarity">
    <text evidence="2 4">Belongs to the AB hydrolase superfamily. Lipase family.</text>
</comment>
<comment type="subcellular location">
    <subcellularLocation>
        <location evidence="1">Secreted</location>
    </subcellularLocation>
</comment>
<dbReference type="Pfam" id="PF00151">
    <property type="entry name" value="Lipase"/>
    <property type="match status" value="1"/>
</dbReference>
<dbReference type="GO" id="GO:0017171">
    <property type="term" value="F:serine hydrolase activity"/>
    <property type="evidence" value="ECO:0007669"/>
    <property type="project" value="TreeGrafter"/>
</dbReference>